<dbReference type="EMBL" id="PVZS01000035">
    <property type="protein sequence ID" value="PSC02910.1"/>
    <property type="molecule type" value="Genomic_DNA"/>
</dbReference>
<dbReference type="InterPro" id="IPR013786">
    <property type="entry name" value="AcylCoA_DH/ox_N"/>
</dbReference>
<keyword evidence="5 6" id="KW-0560">Oxidoreductase</keyword>
<dbReference type="FunFam" id="2.40.110.10:FF:000011">
    <property type="entry name" value="Acyl-CoA dehydrogenase FadE34"/>
    <property type="match status" value="1"/>
</dbReference>
<dbReference type="InterPro" id="IPR052161">
    <property type="entry name" value="Mycobact_Acyl-CoA_DH"/>
</dbReference>
<evidence type="ECO:0000256" key="4">
    <source>
        <dbReference type="ARBA" id="ARBA00022827"/>
    </source>
</evidence>
<evidence type="ECO:0000259" key="9">
    <source>
        <dbReference type="Pfam" id="PF02771"/>
    </source>
</evidence>
<comment type="similarity">
    <text evidence="2 6">Belongs to the acyl-CoA dehydrogenase family.</text>
</comment>
<reference evidence="11" key="1">
    <citation type="submission" date="2018-03" db="EMBL/GenBank/DDBJ databases">
        <authorList>
            <person name="Sun L."/>
            <person name="Liu H."/>
            <person name="Chen W."/>
            <person name="Huang K."/>
            <person name="Liu W."/>
            <person name="Gao X."/>
        </authorList>
    </citation>
    <scope>NUCLEOTIDE SEQUENCE [LARGE SCALE GENOMIC DNA]</scope>
    <source>
        <strain evidence="11">SH9</strain>
    </source>
</reference>
<dbReference type="Pfam" id="PF02771">
    <property type="entry name" value="Acyl-CoA_dh_N"/>
    <property type="match status" value="1"/>
</dbReference>
<evidence type="ECO:0000256" key="6">
    <source>
        <dbReference type="RuleBase" id="RU362125"/>
    </source>
</evidence>
<dbReference type="InterPro" id="IPR037069">
    <property type="entry name" value="AcylCoA_DH/ox_N_sf"/>
</dbReference>
<dbReference type="InterPro" id="IPR046373">
    <property type="entry name" value="Acyl-CoA_Oxase/DH_mid-dom_sf"/>
</dbReference>
<sequence>MDLKLTAEDEAFRREVRDFVRSAVPADMARRTRRGGHTPKADLQAWNRILYDKGWVAPHWPREYGGTGWSALRIHIFEEECAAADAPFLSYFGLRLIGPLLYTFGSPRQKELHLGPILRGDVFWCQGFSEPGSGSDLASVRTTAARDGDDYVINGQKIWTTEAHYADKMFCLARTNPDVPPQKGGLSILMFDMNQPGVTVRPIVTIDEGHSVNEVFLDNVRVPAVDLLGEAGQGWTYAKFLLGNERVSNAQVPRSRRDLQLLRARAEAPDASGARLVDNPDIRQRLAQLEIDLAALEWSVLRVLASPEGERTQASASGLKITGSEIQQRISELAYDLLGPLGVPFYGEDDVAGDLPGFASPDVPGVAARQLFLRAASIYAGSNEIQRTIIAKQVFSL</sequence>
<dbReference type="OrthoDB" id="9775090at2"/>
<evidence type="ECO:0000256" key="2">
    <source>
        <dbReference type="ARBA" id="ARBA00009347"/>
    </source>
</evidence>
<comment type="caution">
    <text evidence="10">The sequence shown here is derived from an EMBL/GenBank/DDBJ whole genome shotgun (WGS) entry which is preliminary data.</text>
</comment>
<dbReference type="Pfam" id="PF00441">
    <property type="entry name" value="Acyl-CoA_dh_1"/>
    <property type="match status" value="1"/>
</dbReference>
<dbReference type="SUPFAM" id="SSF56645">
    <property type="entry name" value="Acyl-CoA dehydrogenase NM domain-like"/>
    <property type="match status" value="1"/>
</dbReference>
<evidence type="ECO:0000259" key="7">
    <source>
        <dbReference type="Pfam" id="PF00441"/>
    </source>
</evidence>
<feature type="domain" description="Acyl-CoA dehydrogenase/oxidase C-terminal" evidence="7">
    <location>
        <begin position="232"/>
        <end position="394"/>
    </location>
</feature>
<dbReference type="InterPro" id="IPR009075">
    <property type="entry name" value="AcylCo_DH/oxidase_C"/>
</dbReference>
<dbReference type="GO" id="GO:0016627">
    <property type="term" value="F:oxidoreductase activity, acting on the CH-CH group of donors"/>
    <property type="evidence" value="ECO:0007669"/>
    <property type="project" value="InterPro"/>
</dbReference>
<organism evidence="10 11">
    <name type="scientific">Alsobacter soli</name>
    <dbReference type="NCBI Taxonomy" id="2109933"/>
    <lineage>
        <taxon>Bacteria</taxon>
        <taxon>Pseudomonadati</taxon>
        <taxon>Pseudomonadota</taxon>
        <taxon>Alphaproteobacteria</taxon>
        <taxon>Hyphomicrobiales</taxon>
        <taxon>Alsobacteraceae</taxon>
        <taxon>Alsobacter</taxon>
    </lineage>
</organism>
<evidence type="ECO:0000259" key="8">
    <source>
        <dbReference type="Pfam" id="PF02770"/>
    </source>
</evidence>
<evidence type="ECO:0008006" key="12">
    <source>
        <dbReference type="Google" id="ProtNLM"/>
    </source>
</evidence>
<keyword evidence="3 6" id="KW-0285">Flavoprotein</keyword>
<protein>
    <recommendedName>
        <fullName evidence="12">Pimeloyl-CoA dehydrogenase large subunit</fullName>
    </recommendedName>
</protein>
<dbReference type="Gene3D" id="1.20.140.10">
    <property type="entry name" value="Butyryl-CoA Dehydrogenase, subunit A, domain 3"/>
    <property type="match status" value="1"/>
</dbReference>
<dbReference type="SUPFAM" id="SSF47203">
    <property type="entry name" value="Acyl-CoA dehydrogenase C-terminal domain-like"/>
    <property type="match status" value="1"/>
</dbReference>
<evidence type="ECO:0000256" key="3">
    <source>
        <dbReference type="ARBA" id="ARBA00022630"/>
    </source>
</evidence>
<dbReference type="AlphaFoldDB" id="A0A2T1HMM2"/>
<keyword evidence="4 6" id="KW-0274">FAD</keyword>
<dbReference type="RefSeq" id="WP_106339938.1">
    <property type="nucleotide sequence ID" value="NZ_PVZS01000035.1"/>
</dbReference>
<comment type="cofactor">
    <cofactor evidence="1 6">
        <name>FAD</name>
        <dbReference type="ChEBI" id="CHEBI:57692"/>
    </cofactor>
</comment>
<dbReference type="PANTHER" id="PTHR43292:SF3">
    <property type="entry name" value="ACYL-COA DEHYDROGENASE FADE29"/>
    <property type="match status" value="1"/>
</dbReference>
<dbReference type="Gene3D" id="2.40.110.10">
    <property type="entry name" value="Butyryl-CoA Dehydrogenase, subunit A, domain 2"/>
    <property type="match status" value="1"/>
</dbReference>
<evidence type="ECO:0000313" key="10">
    <source>
        <dbReference type="EMBL" id="PSC02910.1"/>
    </source>
</evidence>
<evidence type="ECO:0000313" key="11">
    <source>
        <dbReference type="Proteomes" id="UP000239772"/>
    </source>
</evidence>
<dbReference type="Pfam" id="PF02770">
    <property type="entry name" value="Acyl-CoA_dh_M"/>
    <property type="match status" value="1"/>
</dbReference>
<dbReference type="InterPro" id="IPR036250">
    <property type="entry name" value="AcylCo_DH-like_C"/>
</dbReference>
<dbReference type="Gene3D" id="1.10.540.10">
    <property type="entry name" value="Acyl-CoA dehydrogenase/oxidase, N-terminal domain"/>
    <property type="match status" value="1"/>
</dbReference>
<feature type="domain" description="Acyl-CoA dehydrogenase/oxidase N-terminal" evidence="9">
    <location>
        <begin position="6"/>
        <end position="121"/>
    </location>
</feature>
<gene>
    <name evidence="10" type="ORF">SLNSH_21755</name>
</gene>
<dbReference type="Proteomes" id="UP000239772">
    <property type="component" value="Unassembled WGS sequence"/>
</dbReference>
<dbReference type="InterPro" id="IPR009100">
    <property type="entry name" value="AcylCoA_DH/oxidase_NM_dom_sf"/>
</dbReference>
<proteinExistence type="inferred from homology"/>
<dbReference type="PANTHER" id="PTHR43292">
    <property type="entry name" value="ACYL-COA DEHYDROGENASE"/>
    <property type="match status" value="1"/>
</dbReference>
<dbReference type="InterPro" id="IPR006091">
    <property type="entry name" value="Acyl-CoA_Oxase/DH_mid-dom"/>
</dbReference>
<name>A0A2T1HMM2_9HYPH</name>
<evidence type="ECO:0000256" key="1">
    <source>
        <dbReference type="ARBA" id="ARBA00001974"/>
    </source>
</evidence>
<keyword evidence="11" id="KW-1185">Reference proteome</keyword>
<dbReference type="GO" id="GO:0050660">
    <property type="term" value="F:flavin adenine dinucleotide binding"/>
    <property type="evidence" value="ECO:0007669"/>
    <property type="project" value="InterPro"/>
</dbReference>
<dbReference type="GO" id="GO:0005886">
    <property type="term" value="C:plasma membrane"/>
    <property type="evidence" value="ECO:0007669"/>
    <property type="project" value="TreeGrafter"/>
</dbReference>
<accession>A0A2T1HMM2</accession>
<evidence type="ECO:0000256" key="5">
    <source>
        <dbReference type="ARBA" id="ARBA00023002"/>
    </source>
</evidence>
<feature type="domain" description="Acyl-CoA oxidase/dehydrogenase middle" evidence="8">
    <location>
        <begin position="125"/>
        <end position="220"/>
    </location>
</feature>